<dbReference type="InterPro" id="IPR010371">
    <property type="entry name" value="YBR137W-like"/>
</dbReference>
<dbReference type="Proteomes" id="UP000464507">
    <property type="component" value="Chromosome"/>
</dbReference>
<protein>
    <recommendedName>
        <fullName evidence="1">UPF0303 protein BHD05_11415</fullName>
    </recommendedName>
</protein>
<dbReference type="AlphaFoldDB" id="A0A7L5AHV3"/>
<dbReference type="InterPro" id="IPR005624">
    <property type="entry name" value="PduO/GlcC-like"/>
</dbReference>
<organism evidence="2 3">
    <name type="scientific">Marisediminicola antarctica</name>
    <dbReference type="NCBI Taxonomy" id="674079"/>
    <lineage>
        <taxon>Bacteria</taxon>
        <taxon>Bacillati</taxon>
        <taxon>Actinomycetota</taxon>
        <taxon>Actinomycetes</taxon>
        <taxon>Micrococcales</taxon>
        <taxon>Microbacteriaceae</taxon>
        <taxon>Marisediminicola</taxon>
    </lineage>
</organism>
<dbReference type="PANTHER" id="PTHR28255:SF1">
    <property type="entry name" value="UPF0303 PROTEIN YBR137W"/>
    <property type="match status" value="1"/>
</dbReference>
<name>A0A7L5AHV3_9MICO</name>
<dbReference type="EMBL" id="CP017146">
    <property type="protein sequence ID" value="QHO70158.1"/>
    <property type="molecule type" value="Genomic_DNA"/>
</dbReference>
<evidence type="ECO:0000313" key="2">
    <source>
        <dbReference type="EMBL" id="QHO70158.1"/>
    </source>
</evidence>
<dbReference type="InterPro" id="IPR038084">
    <property type="entry name" value="PduO/GlcC-like_sf"/>
</dbReference>
<accession>A0A7L5AHV3</accession>
<sequence length="158" mass="16701">MTTEIQALIASIEAQERTLVFHGFSNDDAWALGSILVELARERALAVTVDITRGEQQLFHAALPGTSAHNDAWITRKTRTVREFGVSSLLAGQRAKLGGHSFEEAPWIDPLRYAGHGGSFPITVAGVGVVGTVTVSGLPQLDDHALAVEAVTAFLGGA</sequence>
<dbReference type="PIRSF" id="PIRSF008757">
    <property type="entry name" value="UCP008757"/>
    <property type="match status" value="1"/>
</dbReference>
<gene>
    <name evidence="2" type="ORF">BHD05_11415</name>
</gene>
<dbReference type="SUPFAM" id="SSF143744">
    <property type="entry name" value="GlcG-like"/>
    <property type="match status" value="1"/>
</dbReference>
<proteinExistence type="inferred from homology"/>
<keyword evidence="3" id="KW-1185">Reference proteome</keyword>
<dbReference type="HAMAP" id="MF_00761">
    <property type="entry name" value="UPF0303"/>
    <property type="match status" value="1"/>
</dbReference>
<dbReference type="KEGG" id="mant:BHD05_11415"/>
<dbReference type="Pfam" id="PF03928">
    <property type="entry name" value="HbpS-like"/>
    <property type="match status" value="1"/>
</dbReference>
<reference evidence="2 3" key="1">
    <citation type="submission" date="2016-09" db="EMBL/GenBank/DDBJ databases">
        <title>Complete genome sequence of microbes from the polar regions.</title>
        <authorList>
            <person name="Liao L."/>
            <person name="Chen B."/>
        </authorList>
    </citation>
    <scope>NUCLEOTIDE SEQUENCE [LARGE SCALE GENOMIC DNA]</scope>
    <source>
        <strain evidence="2 3">ZS314</strain>
    </source>
</reference>
<evidence type="ECO:0000313" key="3">
    <source>
        <dbReference type="Proteomes" id="UP000464507"/>
    </source>
</evidence>
<dbReference type="RefSeq" id="WP_202614391.1">
    <property type="nucleotide sequence ID" value="NZ_CP017146.1"/>
</dbReference>
<dbReference type="Gene3D" id="3.30.450.150">
    <property type="entry name" value="Haem-degrading domain"/>
    <property type="match status" value="1"/>
</dbReference>
<dbReference type="PANTHER" id="PTHR28255">
    <property type="match status" value="1"/>
</dbReference>
<dbReference type="NCBIfam" id="NF002696">
    <property type="entry name" value="PRK02487.1-5"/>
    <property type="match status" value="1"/>
</dbReference>
<comment type="similarity">
    <text evidence="1">Belongs to the UPF0303 family.</text>
</comment>
<evidence type="ECO:0000256" key="1">
    <source>
        <dbReference type="HAMAP-Rule" id="MF_00761"/>
    </source>
</evidence>